<accession>A0AAV3Z916</accession>
<evidence type="ECO:0000313" key="3">
    <source>
        <dbReference type="Proteomes" id="UP000735302"/>
    </source>
</evidence>
<evidence type="ECO:0000256" key="1">
    <source>
        <dbReference type="SAM" id="MobiDB-lite"/>
    </source>
</evidence>
<sequence>MLTHAAQSAGHFSSNRAWVNPSRNPTPSAGSIAPGSIVEADPSDETIEVPKLGSGDIMVELKWNDQAEKLGAIATFLDIPVTATPHKSLKSSKGVIHSRNLRCCLEEEMVEELSGVTHARRFRMRRARRKFKPTPSS</sequence>
<dbReference type="Proteomes" id="UP000735302">
    <property type="component" value="Unassembled WGS sequence"/>
</dbReference>
<keyword evidence="3" id="KW-1185">Reference proteome</keyword>
<comment type="caution">
    <text evidence="2">The sequence shown here is derived from an EMBL/GenBank/DDBJ whole genome shotgun (WGS) entry which is preliminary data.</text>
</comment>
<dbReference type="AlphaFoldDB" id="A0AAV3Z916"/>
<dbReference type="EMBL" id="BLXT01002089">
    <property type="protein sequence ID" value="GFN91120.1"/>
    <property type="molecule type" value="Genomic_DNA"/>
</dbReference>
<reference evidence="2 3" key="1">
    <citation type="journal article" date="2021" name="Elife">
        <title>Chloroplast acquisition without the gene transfer in kleptoplastic sea slugs, Plakobranchus ocellatus.</title>
        <authorList>
            <person name="Maeda T."/>
            <person name="Takahashi S."/>
            <person name="Yoshida T."/>
            <person name="Shimamura S."/>
            <person name="Takaki Y."/>
            <person name="Nagai Y."/>
            <person name="Toyoda A."/>
            <person name="Suzuki Y."/>
            <person name="Arimoto A."/>
            <person name="Ishii H."/>
            <person name="Satoh N."/>
            <person name="Nishiyama T."/>
            <person name="Hasebe M."/>
            <person name="Maruyama T."/>
            <person name="Minagawa J."/>
            <person name="Obokata J."/>
            <person name="Shigenobu S."/>
        </authorList>
    </citation>
    <scope>NUCLEOTIDE SEQUENCE [LARGE SCALE GENOMIC DNA]</scope>
</reference>
<organism evidence="2 3">
    <name type="scientific">Plakobranchus ocellatus</name>
    <dbReference type="NCBI Taxonomy" id="259542"/>
    <lineage>
        <taxon>Eukaryota</taxon>
        <taxon>Metazoa</taxon>
        <taxon>Spiralia</taxon>
        <taxon>Lophotrochozoa</taxon>
        <taxon>Mollusca</taxon>
        <taxon>Gastropoda</taxon>
        <taxon>Heterobranchia</taxon>
        <taxon>Euthyneura</taxon>
        <taxon>Panpulmonata</taxon>
        <taxon>Sacoglossa</taxon>
        <taxon>Placobranchoidea</taxon>
        <taxon>Plakobranchidae</taxon>
        <taxon>Plakobranchus</taxon>
    </lineage>
</organism>
<proteinExistence type="predicted"/>
<gene>
    <name evidence="2" type="ORF">PoB_001762600</name>
</gene>
<protein>
    <submittedName>
        <fullName evidence="2">Gag-like protein</fullName>
    </submittedName>
</protein>
<feature type="compositionally biased region" description="Polar residues" evidence="1">
    <location>
        <begin position="10"/>
        <end position="29"/>
    </location>
</feature>
<feature type="region of interest" description="Disordered" evidence="1">
    <location>
        <begin position="1"/>
        <end position="38"/>
    </location>
</feature>
<name>A0AAV3Z916_9GAST</name>
<evidence type="ECO:0000313" key="2">
    <source>
        <dbReference type="EMBL" id="GFN91120.1"/>
    </source>
</evidence>